<organism evidence="1">
    <name type="scientific">Siphoviridae sp. ctRNB7</name>
    <dbReference type="NCBI Taxonomy" id="2825502"/>
    <lineage>
        <taxon>Viruses</taxon>
        <taxon>Duplodnaviria</taxon>
        <taxon>Heunggongvirae</taxon>
        <taxon>Uroviricota</taxon>
        <taxon>Caudoviricetes</taxon>
    </lineage>
</organism>
<protein>
    <submittedName>
        <fullName evidence="1">Uncharacterized protein</fullName>
    </submittedName>
</protein>
<name>A0A8S5PWW0_9CAUD</name>
<evidence type="ECO:0000313" key="1">
    <source>
        <dbReference type="EMBL" id="DAE10788.1"/>
    </source>
</evidence>
<proteinExistence type="predicted"/>
<sequence length="194" mass="22390">MKTVFKVGMEVYDQVFFGKAPLKITEVKGDMTLRVLCGGVIYCYTGDGRFIGDDITSNRHRGLSRTPTLSTSPYTLQGFEQKVPAPTYDEIRAESLKKGEYVTLLNGIELPDERMCKAFEALAKLIWLRDYYNEGWQPDWAEYSVKWTVEVICNRLFVTYSGTFSRALYFKTKKIAYKFIEEQKELLEIAKPLL</sequence>
<dbReference type="EMBL" id="BK015520">
    <property type="protein sequence ID" value="DAE10788.1"/>
    <property type="molecule type" value="Genomic_DNA"/>
</dbReference>
<reference evidence="1" key="1">
    <citation type="journal article" date="2021" name="Proc. Natl. Acad. Sci. U.S.A.">
        <title>A Catalog of Tens of Thousands of Viruses from Human Metagenomes Reveals Hidden Associations with Chronic Diseases.</title>
        <authorList>
            <person name="Tisza M.J."/>
            <person name="Buck C.B."/>
        </authorList>
    </citation>
    <scope>NUCLEOTIDE SEQUENCE</scope>
    <source>
        <strain evidence="1">CtRNB7</strain>
    </source>
</reference>
<accession>A0A8S5PWW0</accession>